<dbReference type="OrthoDB" id="6386495at2"/>
<dbReference type="InterPro" id="IPR011250">
    <property type="entry name" value="OMP/PagP_B-barrel"/>
</dbReference>
<dbReference type="Gene3D" id="2.40.160.20">
    <property type="match status" value="1"/>
</dbReference>
<sequence>MKNILPLVLLAPFLLLLSMTSQAQNNSGFYIGVQYSNQKITSSSDVNLDTAGVTFGYQFHQYFSLETRLNIGTSEYSSVCACGEENIEHVYKQEIDNQASIFIKGLYPINNDFSVYALAGITNSSYNLNTKSFRSVVDGDRTITQVKLKDTETHSDNGFTYGLGINYKISEKFSIFLDYQILPDLVVSTLGSSSWKSANIGVNYNF</sequence>
<dbReference type="GO" id="GO:0009279">
    <property type="term" value="C:cell outer membrane"/>
    <property type="evidence" value="ECO:0007669"/>
    <property type="project" value="UniProtKB-SubCell"/>
</dbReference>
<dbReference type="EMBL" id="SAWY01000027">
    <property type="protein sequence ID" value="TPH14051.1"/>
    <property type="molecule type" value="Genomic_DNA"/>
</dbReference>
<keyword evidence="5" id="KW-0472">Membrane</keyword>
<evidence type="ECO:0000256" key="1">
    <source>
        <dbReference type="ARBA" id="ARBA00004571"/>
    </source>
</evidence>
<dbReference type="PANTHER" id="PTHR35892">
    <property type="entry name" value="OUTER MEMBRANE PROTEIN PAGN-RELATED"/>
    <property type="match status" value="1"/>
</dbReference>
<keyword evidence="3" id="KW-0812">Transmembrane</keyword>
<dbReference type="Proteomes" id="UP000315303">
    <property type="component" value="Unassembled WGS sequence"/>
</dbReference>
<evidence type="ECO:0000256" key="3">
    <source>
        <dbReference type="ARBA" id="ARBA00022692"/>
    </source>
</evidence>
<comment type="caution">
    <text evidence="8">The sequence shown here is derived from an EMBL/GenBank/DDBJ whole genome shotgun (WGS) entry which is preliminary data.</text>
</comment>
<dbReference type="PANTHER" id="PTHR35892:SF2">
    <property type="entry name" value="OUTER MEMBRANE PROTEIN PAGN"/>
    <property type="match status" value="1"/>
</dbReference>
<dbReference type="InterPro" id="IPR006315">
    <property type="entry name" value="OM_autotransptr_brl_dom"/>
</dbReference>
<gene>
    <name evidence="8" type="ORF">EPA86_13170</name>
</gene>
<keyword evidence="4 6" id="KW-0732">Signal</keyword>
<dbReference type="Pfam" id="PF13505">
    <property type="entry name" value="OMP_b-brl"/>
    <property type="match status" value="1"/>
</dbReference>
<dbReference type="InterPro" id="IPR027385">
    <property type="entry name" value="Beta-barrel_OMP"/>
</dbReference>
<evidence type="ECO:0000256" key="6">
    <source>
        <dbReference type="SAM" id="SignalP"/>
    </source>
</evidence>
<keyword evidence="2" id="KW-1134">Transmembrane beta strand</keyword>
<dbReference type="SUPFAM" id="SSF56925">
    <property type="entry name" value="OMPA-like"/>
    <property type="match status" value="1"/>
</dbReference>
<name>A0A502KVN3_9GAMM</name>
<proteinExistence type="predicted"/>
<feature type="signal peptide" evidence="6">
    <location>
        <begin position="1"/>
        <end position="23"/>
    </location>
</feature>
<evidence type="ECO:0000313" key="9">
    <source>
        <dbReference type="Proteomes" id="UP000315303"/>
    </source>
</evidence>
<evidence type="ECO:0000256" key="2">
    <source>
        <dbReference type="ARBA" id="ARBA00022452"/>
    </source>
</evidence>
<evidence type="ECO:0000313" key="8">
    <source>
        <dbReference type="EMBL" id="TPH14051.1"/>
    </source>
</evidence>
<dbReference type="InterPro" id="IPR051723">
    <property type="entry name" value="Bact_OM_Invasion-Related"/>
</dbReference>
<organism evidence="8 9">
    <name type="scientific">Litorilituus lipolyticus</name>
    <dbReference type="NCBI Taxonomy" id="2491017"/>
    <lineage>
        <taxon>Bacteria</taxon>
        <taxon>Pseudomonadati</taxon>
        <taxon>Pseudomonadota</taxon>
        <taxon>Gammaproteobacteria</taxon>
        <taxon>Alteromonadales</taxon>
        <taxon>Colwelliaceae</taxon>
        <taxon>Litorilituus</taxon>
    </lineage>
</organism>
<accession>A0A502KVN3</accession>
<evidence type="ECO:0000256" key="5">
    <source>
        <dbReference type="ARBA" id="ARBA00023136"/>
    </source>
</evidence>
<feature type="domain" description="Outer membrane protein beta-barrel" evidence="7">
    <location>
        <begin position="10"/>
        <end position="206"/>
    </location>
</feature>
<dbReference type="RefSeq" id="WP_140604330.1">
    <property type="nucleotide sequence ID" value="NZ_SAWY01000027.1"/>
</dbReference>
<keyword evidence="9" id="KW-1185">Reference proteome</keyword>
<dbReference type="NCBIfam" id="TIGR01414">
    <property type="entry name" value="autotrans_barl"/>
    <property type="match status" value="1"/>
</dbReference>
<reference evidence="8 9" key="1">
    <citation type="submission" date="2019-01" db="EMBL/GenBank/DDBJ databases">
        <title>Litorilituus lipolytica sp. nov., isolated from intertidal sand of the Yellow Sea in China.</title>
        <authorList>
            <person name="Liu A."/>
        </authorList>
    </citation>
    <scope>NUCLEOTIDE SEQUENCE [LARGE SCALE GENOMIC DNA]</scope>
    <source>
        <strain evidence="8 9">RZ04</strain>
    </source>
</reference>
<dbReference type="AlphaFoldDB" id="A0A502KVN3"/>
<evidence type="ECO:0000256" key="4">
    <source>
        <dbReference type="ARBA" id="ARBA00022729"/>
    </source>
</evidence>
<evidence type="ECO:0000259" key="7">
    <source>
        <dbReference type="Pfam" id="PF13505"/>
    </source>
</evidence>
<protein>
    <submittedName>
        <fullName evidence="8">Porin family protein</fullName>
    </submittedName>
</protein>
<feature type="chain" id="PRO_5021395934" evidence="6">
    <location>
        <begin position="24"/>
        <end position="206"/>
    </location>
</feature>
<comment type="subcellular location">
    <subcellularLocation>
        <location evidence="1">Cell outer membrane</location>
        <topology evidence="1">Multi-pass membrane protein</topology>
    </subcellularLocation>
</comment>